<dbReference type="Pfam" id="PF20150">
    <property type="entry name" value="2EXR"/>
    <property type="match status" value="1"/>
</dbReference>
<proteinExistence type="predicted"/>
<reference evidence="2" key="1">
    <citation type="journal article" date="2021" name="Nat. Commun.">
        <title>Genetic determinants of endophytism in the Arabidopsis root mycobiome.</title>
        <authorList>
            <person name="Mesny F."/>
            <person name="Miyauchi S."/>
            <person name="Thiergart T."/>
            <person name="Pickel B."/>
            <person name="Atanasova L."/>
            <person name="Karlsson M."/>
            <person name="Huettel B."/>
            <person name="Barry K.W."/>
            <person name="Haridas S."/>
            <person name="Chen C."/>
            <person name="Bauer D."/>
            <person name="Andreopoulos W."/>
            <person name="Pangilinan J."/>
            <person name="LaButti K."/>
            <person name="Riley R."/>
            <person name="Lipzen A."/>
            <person name="Clum A."/>
            <person name="Drula E."/>
            <person name="Henrissat B."/>
            <person name="Kohler A."/>
            <person name="Grigoriev I.V."/>
            <person name="Martin F.M."/>
            <person name="Hacquard S."/>
        </authorList>
    </citation>
    <scope>NUCLEOTIDE SEQUENCE</scope>
    <source>
        <strain evidence="2">MPI-CAGE-AT-0021</strain>
    </source>
</reference>
<comment type="caution">
    <text evidence="2">The sequence shown here is derived from an EMBL/GenBank/DDBJ whole genome shotgun (WGS) entry which is preliminary data.</text>
</comment>
<feature type="domain" description="2EXR" evidence="1">
    <location>
        <begin position="18"/>
        <end position="155"/>
    </location>
</feature>
<protein>
    <recommendedName>
        <fullName evidence="1">2EXR domain-containing protein</fullName>
    </recommendedName>
</protein>
<evidence type="ECO:0000259" key="1">
    <source>
        <dbReference type="Pfam" id="PF20150"/>
    </source>
</evidence>
<name>A0A9P9DNC3_9HYPO</name>
<dbReference type="Proteomes" id="UP000717696">
    <property type="component" value="Unassembled WGS sequence"/>
</dbReference>
<evidence type="ECO:0000313" key="3">
    <source>
        <dbReference type="Proteomes" id="UP000717696"/>
    </source>
</evidence>
<dbReference type="InterPro" id="IPR045518">
    <property type="entry name" value="2EXR"/>
</dbReference>
<dbReference type="AlphaFoldDB" id="A0A9P9DNC3"/>
<dbReference type="OrthoDB" id="3596450at2759"/>
<evidence type="ECO:0000313" key="2">
    <source>
        <dbReference type="EMBL" id="KAH7122082.1"/>
    </source>
</evidence>
<keyword evidence="3" id="KW-1185">Reference proteome</keyword>
<accession>A0A9P9DNC3</accession>
<gene>
    <name evidence="2" type="ORF">B0J13DRAFT_680236</name>
</gene>
<organism evidence="2 3">
    <name type="scientific">Dactylonectria estremocensis</name>
    <dbReference type="NCBI Taxonomy" id="1079267"/>
    <lineage>
        <taxon>Eukaryota</taxon>
        <taxon>Fungi</taxon>
        <taxon>Dikarya</taxon>
        <taxon>Ascomycota</taxon>
        <taxon>Pezizomycotina</taxon>
        <taxon>Sordariomycetes</taxon>
        <taxon>Hypocreomycetidae</taxon>
        <taxon>Hypocreales</taxon>
        <taxon>Nectriaceae</taxon>
        <taxon>Dactylonectria</taxon>
    </lineage>
</organism>
<sequence>MTSFLSNEADTPESPIHFHVFSKLPPEVRWKIWQMAICTDETPKIHYYSLFNTDHDGYRQSHLQLMMRAYLPKPSKTIASSPNGRQWKRPLLKSLQRTCFWTEANRFLYLWDAGILTACKESWAARLQHFQRAPNRPLKYSDMVMTHHQGQRVYVKVSSQRDIICLRFAHEDLAASVSLRWDVLLTTLPFFHLPEASDINLGLEFDESWAEGLGTTEESVLKCLGEASPRGVAMRAHWAWKTGFIPRWTRMWLIDQGGGLPANYKISREDDGRYEYDTVYHKFPCEPENYHIFIDGKNRYVESYMWDDQPHEFSHMSPRRNVPVLSFIWKMCRLCPEYFFRVLRQLPETDGTG</sequence>
<dbReference type="EMBL" id="JAGMUU010000026">
    <property type="protein sequence ID" value="KAH7122082.1"/>
    <property type="molecule type" value="Genomic_DNA"/>
</dbReference>